<evidence type="ECO:0000313" key="2">
    <source>
        <dbReference type="Proteomes" id="UP000031671"/>
    </source>
</evidence>
<name>A0A0B8P157_9VIBR</name>
<sequence>MKNPGKARSRIEQIWLKYLLLSRGRRTFYPLTGMSKRYDRPKVVESEMEEELEMY</sequence>
<proteinExistence type="predicted"/>
<gene>
    <name evidence="1" type="ORF">JCM19231_3133</name>
</gene>
<dbReference type="AlphaFoldDB" id="A0A0B8P157"/>
<accession>A0A0B8P157</accession>
<dbReference type="EMBL" id="BBRZ01000035">
    <property type="protein sequence ID" value="GAM56714.1"/>
    <property type="molecule type" value="Genomic_DNA"/>
</dbReference>
<dbReference type="Proteomes" id="UP000031671">
    <property type="component" value="Unassembled WGS sequence"/>
</dbReference>
<reference evidence="1 2" key="1">
    <citation type="submission" date="2015-01" db="EMBL/GenBank/DDBJ databases">
        <title>Vibrio sp. C1 JCM 19231 whole genome shotgun sequence.</title>
        <authorList>
            <person name="Sawabe T."/>
            <person name="Meirelles P."/>
            <person name="Feng G."/>
            <person name="Sayaka M."/>
            <person name="Hattori M."/>
            <person name="Ohkuma M."/>
        </authorList>
    </citation>
    <scope>NUCLEOTIDE SEQUENCE [LARGE SCALE GENOMIC DNA]</scope>
    <source>
        <strain evidence="2">JCM 19231</strain>
    </source>
</reference>
<keyword evidence="2" id="KW-1185">Reference proteome</keyword>
<protein>
    <submittedName>
        <fullName evidence="1">Uncharacterized protein</fullName>
    </submittedName>
</protein>
<comment type="caution">
    <text evidence="1">The sequence shown here is derived from an EMBL/GenBank/DDBJ whole genome shotgun (WGS) entry which is preliminary data.</text>
</comment>
<reference evidence="1 2" key="2">
    <citation type="submission" date="2015-01" db="EMBL/GenBank/DDBJ databases">
        <authorList>
            <consortium name="NBRP consortium"/>
            <person name="Sawabe T."/>
            <person name="Meirelles P."/>
            <person name="Feng G."/>
            <person name="Sayaka M."/>
            <person name="Hattori M."/>
            <person name="Ohkuma M."/>
        </authorList>
    </citation>
    <scope>NUCLEOTIDE SEQUENCE [LARGE SCALE GENOMIC DNA]</scope>
    <source>
        <strain evidence="2">JCM 19231</strain>
    </source>
</reference>
<organism evidence="1 2">
    <name type="scientific">Vibrio ishigakensis</name>
    <dbReference type="NCBI Taxonomy" id="1481914"/>
    <lineage>
        <taxon>Bacteria</taxon>
        <taxon>Pseudomonadati</taxon>
        <taxon>Pseudomonadota</taxon>
        <taxon>Gammaproteobacteria</taxon>
        <taxon>Vibrionales</taxon>
        <taxon>Vibrionaceae</taxon>
        <taxon>Vibrio</taxon>
    </lineage>
</organism>
<evidence type="ECO:0000313" key="1">
    <source>
        <dbReference type="EMBL" id="GAM56714.1"/>
    </source>
</evidence>